<protein>
    <submittedName>
        <fullName evidence="2">Uncharacterized protein</fullName>
    </submittedName>
</protein>
<accession>A0A821QLP8</accession>
<dbReference type="PANTHER" id="PTHR46954:SF1">
    <property type="entry name" value="C2H2-TYPE DOMAIN-CONTAINING PROTEIN"/>
    <property type="match status" value="1"/>
</dbReference>
<proteinExistence type="predicted"/>
<name>A0A821QLP8_9BILA</name>
<evidence type="ECO:0000313" key="2">
    <source>
        <dbReference type="EMBL" id="CAF4828217.1"/>
    </source>
</evidence>
<comment type="caution">
    <text evidence="2">The sequence shown here is derived from an EMBL/GenBank/DDBJ whole genome shotgun (WGS) entry which is preliminary data.</text>
</comment>
<feature type="compositionally biased region" description="Acidic residues" evidence="1">
    <location>
        <begin position="109"/>
        <end position="139"/>
    </location>
</feature>
<dbReference type="PANTHER" id="PTHR46954">
    <property type="entry name" value="C2H2-TYPE DOMAIN-CONTAINING PROTEIN"/>
    <property type="match status" value="1"/>
</dbReference>
<feature type="region of interest" description="Disordered" evidence="1">
    <location>
        <begin position="70"/>
        <end position="163"/>
    </location>
</feature>
<feature type="compositionally biased region" description="Basic residues" evidence="1">
    <location>
        <begin position="144"/>
        <end position="161"/>
    </location>
</feature>
<dbReference type="EMBL" id="CAJOBR010005772">
    <property type="protein sequence ID" value="CAF4828217.1"/>
    <property type="molecule type" value="Genomic_DNA"/>
</dbReference>
<evidence type="ECO:0000256" key="1">
    <source>
        <dbReference type="SAM" id="MobiDB-lite"/>
    </source>
</evidence>
<gene>
    <name evidence="2" type="ORF">QYT958_LOCUS25513</name>
</gene>
<organism evidence="2 3">
    <name type="scientific">Rotaria socialis</name>
    <dbReference type="NCBI Taxonomy" id="392032"/>
    <lineage>
        <taxon>Eukaryota</taxon>
        <taxon>Metazoa</taxon>
        <taxon>Spiralia</taxon>
        <taxon>Gnathifera</taxon>
        <taxon>Rotifera</taxon>
        <taxon>Eurotatoria</taxon>
        <taxon>Bdelloidea</taxon>
        <taxon>Philodinida</taxon>
        <taxon>Philodinidae</taxon>
        <taxon>Rotaria</taxon>
    </lineage>
</organism>
<dbReference type="Proteomes" id="UP000663848">
    <property type="component" value="Unassembled WGS sequence"/>
</dbReference>
<feature type="non-terminal residue" evidence="2">
    <location>
        <position position="1"/>
    </location>
</feature>
<sequence length="335" mass="39197">MSTKLSKKTQGASLYSMFIDAYMKARPNEERNVKLHGGQAEWSEIKCNEEYVKEKIEEYLEIYNEFCAASTQHLERPTSPRAVKKRKFNHCRQGKKNRNENETNQENSENGEEDEECDIFVNFNDEDEDDDNDDDDDDGQDGKRRNKSNKKKSSISKKKKPADKELMEDLNNLSDLAGFALKPLEKDKRQPAQQRIFNELTAINSHIASLVQVKQMGLLTPENTRQLKQLMKDRKKKAFELRRLQGRQRASNKYRVKRRKIVEYLYETKPELHPQLRKVYRPEGGRPRIEEQIPGLLEAIEEIAKVGGASDDRRRSEIIRPCLTLDDLREKLLQR</sequence>
<reference evidence="2" key="1">
    <citation type="submission" date="2021-02" db="EMBL/GenBank/DDBJ databases">
        <authorList>
            <person name="Nowell W R."/>
        </authorList>
    </citation>
    <scope>NUCLEOTIDE SEQUENCE</scope>
</reference>
<evidence type="ECO:0000313" key="3">
    <source>
        <dbReference type="Proteomes" id="UP000663848"/>
    </source>
</evidence>
<dbReference type="AlphaFoldDB" id="A0A821QLP8"/>
<feature type="compositionally biased region" description="Basic residues" evidence="1">
    <location>
        <begin position="82"/>
        <end position="96"/>
    </location>
</feature>